<dbReference type="EMBL" id="BAABIB010000081">
    <property type="protein sequence ID" value="GAA5168572.1"/>
    <property type="molecule type" value="Genomic_DNA"/>
</dbReference>
<feature type="domain" description="DinB-like" evidence="1">
    <location>
        <begin position="61"/>
        <end position="184"/>
    </location>
</feature>
<protein>
    <submittedName>
        <fullName evidence="2">Maleylpyruvate isomerase N-terminal domain-containing protein</fullName>
    </submittedName>
</protein>
<dbReference type="InterPro" id="IPR024775">
    <property type="entry name" value="DinB-like"/>
</dbReference>
<gene>
    <name evidence="2" type="ORF">GCM10023214_44470</name>
</gene>
<keyword evidence="2" id="KW-0413">Isomerase</keyword>
<dbReference type="Gene3D" id="1.20.120.450">
    <property type="entry name" value="dinb family like domain"/>
    <property type="match status" value="1"/>
</dbReference>
<dbReference type="InterPro" id="IPR034660">
    <property type="entry name" value="DinB/YfiT-like"/>
</dbReference>
<dbReference type="GO" id="GO:0016853">
    <property type="term" value="F:isomerase activity"/>
    <property type="evidence" value="ECO:0007669"/>
    <property type="project" value="UniProtKB-KW"/>
</dbReference>
<dbReference type="Proteomes" id="UP001500192">
    <property type="component" value="Unassembled WGS sequence"/>
</dbReference>
<name>A0ABP9QW24_9PSEU</name>
<reference evidence="3" key="1">
    <citation type="journal article" date="2019" name="Int. J. Syst. Evol. Microbiol.">
        <title>The Global Catalogue of Microorganisms (GCM) 10K type strain sequencing project: providing services to taxonomists for standard genome sequencing and annotation.</title>
        <authorList>
            <consortium name="The Broad Institute Genomics Platform"/>
            <consortium name="The Broad Institute Genome Sequencing Center for Infectious Disease"/>
            <person name="Wu L."/>
            <person name="Ma J."/>
        </authorList>
    </citation>
    <scope>NUCLEOTIDE SEQUENCE [LARGE SCALE GENOMIC DNA]</scope>
    <source>
        <strain evidence="3">JCM 18054</strain>
    </source>
</reference>
<organism evidence="2 3">
    <name type="scientific">Amycolatopsis dongchuanensis</name>
    <dbReference type="NCBI Taxonomy" id="1070866"/>
    <lineage>
        <taxon>Bacteria</taxon>
        <taxon>Bacillati</taxon>
        <taxon>Actinomycetota</taxon>
        <taxon>Actinomycetes</taxon>
        <taxon>Pseudonocardiales</taxon>
        <taxon>Pseudonocardiaceae</taxon>
        <taxon>Amycolatopsis</taxon>
    </lineage>
</organism>
<evidence type="ECO:0000259" key="1">
    <source>
        <dbReference type="Pfam" id="PF12867"/>
    </source>
</evidence>
<keyword evidence="3" id="KW-1185">Reference proteome</keyword>
<comment type="caution">
    <text evidence="2">The sequence shown here is derived from an EMBL/GenBank/DDBJ whole genome shotgun (WGS) entry which is preliminary data.</text>
</comment>
<dbReference type="SUPFAM" id="SSF109854">
    <property type="entry name" value="DinB/YfiT-like putative metalloenzymes"/>
    <property type="match status" value="1"/>
</dbReference>
<dbReference type="Pfam" id="PF12867">
    <property type="entry name" value="DinB_2"/>
    <property type="match status" value="1"/>
</dbReference>
<sequence length="187" mass="20918">MQKSALVPGGLGTDAGPMIAPDTKDWTWVLERPCPECGLDTASFDREDVGRLLRENAAEWQRVLAREDVRERPAADVWSPLEYACHVRDACRIFLGRLESMLSTTDPEFPNWDQDRTAVEADYASQDPARVAAELTEAAARLATAFDSVSGSAWQRTGRRSDGARFTVETFARYFLHDPVHHLHDVS</sequence>
<evidence type="ECO:0000313" key="2">
    <source>
        <dbReference type="EMBL" id="GAA5168572.1"/>
    </source>
</evidence>
<proteinExistence type="predicted"/>
<accession>A0ABP9QW24</accession>
<evidence type="ECO:0000313" key="3">
    <source>
        <dbReference type="Proteomes" id="UP001500192"/>
    </source>
</evidence>